<name>A0ABY9WU62_9BACT</name>
<organism evidence="1 2">
    <name type="scientific">Archangium minus</name>
    <dbReference type="NCBI Taxonomy" id="83450"/>
    <lineage>
        <taxon>Bacteria</taxon>
        <taxon>Pseudomonadati</taxon>
        <taxon>Myxococcota</taxon>
        <taxon>Myxococcia</taxon>
        <taxon>Myxococcales</taxon>
        <taxon>Cystobacterineae</taxon>
        <taxon>Archangiaceae</taxon>
        <taxon>Archangium</taxon>
    </lineage>
</organism>
<sequence>MPPRWPRGSPEALEISKGLRFEAPAIDKPAAEFVYHYRMDARGGLGGAMTLNLQPMAFLSRRLDIGFHAAFGTGPAELNGFIGYQHFASTWAVPYVRMMLGGIPAAPPGMGFNYGGELGLKLCLGPIGHLEFAAGSSRASPLHASVGLGLNAIFLLLLGLH</sequence>
<keyword evidence="2" id="KW-1185">Reference proteome</keyword>
<evidence type="ECO:0000313" key="1">
    <source>
        <dbReference type="EMBL" id="WNG47326.1"/>
    </source>
</evidence>
<dbReference type="EMBL" id="CP043494">
    <property type="protein sequence ID" value="WNG47326.1"/>
    <property type="molecule type" value="Genomic_DNA"/>
</dbReference>
<reference evidence="1 2" key="1">
    <citation type="submission" date="2019-08" db="EMBL/GenBank/DDBJ databases">
        <title>Archangium and Cystobacter genomes.</title>
        <authorList>
            <person name="Chen I.-C.K."/>
            <person name="Wielgoss S."/>
        </authorList>
    </citation>
    <scope>NUCLEOTIDE SEQUENCE [LARGE SCALE GENOMIC DNA]</scope>
    <source>
        <strain evidence="1 2">Cbm 6</strain>
    </source>
</reference>
<gene>
    <name evidence="1" type="ORF">F0U60_26755</name>
</gene>
<proteinExistence type="predicted"/>
<accession>A0ABY9WU62</accession>
<protein>
    <submittedName>
        <fullName evidence="1">Uncharacterized protein</fullName>
    </submittedName>
</protein>
<evidence type="ECO:0000313" key="2">
    <source>
        <dbReference type="Proteomes" id="UP001611383"/>
    </source>
</evidence>
<dbReference type="Proteomes" id="UP001611383">
    <property type="component" value="Chromosome"/>
</dbReference>
<dbReference type="RefSeq" id="WP_395825032.1">
    <property type="nucleotide sequence ID" value="NZ_CP043494.1"/>
</dbReference>